<feature type="region of interest" description="Disordered" evidence="2">
    <location>
        <begin position="114"/>
        <end position="147"/>
    </location>
</feature>
<feature type="compositionally biased region" description="Low complexity" evidence="2">
    <location>
        <begin position="610"/>
        <end position="641"/>
    </location>
</feature>
<dbReference type="PANTHER" id="PTHR10194">
    <property type="entry name" value="RAS GTPASE-ACTIVATING PROTEINS"/>
    <property type="match status" value="1"/>
</dbReference>
<sequence>ANKFNNNTLNDSKSSKQSLAKKERRGKLSLITGLTRQKESSTSIITTTTTTTTSSSSFSQLESSSANLSNNSIYTPKPTLDPHSLSEHLDALTDRSAIDPIEISKLNQYRFQASTKPSDHFHIQQSQQLPQPQQQQPTKSKKLTFNSDSKMGWKKHTTLDLSSHPNPKASSITSQLALGPGAAMNTQGFGFGQWKLVQGVITEDGHFTLYSSNDIILHRIYLPSYRRTDIRMVHQSIFGRPHCGVITRRTTANPHSTTTTTTTTTTANAQMTPSMLTSSTSLPLNTSAASLYPTSNGSLSSLSPNSFTAFTNLHQPATPLPHTLSFPKDHQQQTDSSIIGTQDLSIYICMPNSVLLESWLVICKCFCRPDDFRHLYPRSNKKNQVGAPRGSRARVQSLTDNASEPLPSPAFNPHDGTPIKSSPLKQGAPERVRIWRGVEIQLLEGKKLGEPRHITVNNTATVTDPSCAAMGVVANGSRLMSKEDRRNSTGGFLPVGNQTSLLSINKESLFNKSSNLGKHQTAQPPLDPTRPSEHQAEKQTPSLPHHADESNLSTSGFMSSMTSSLNGSNYSSSSVPQLNRQSIQNSLASNNHLEEKPSPSISCTINTPNISAPTLASTPTTSTTTIATSSSDNNHVSSSKHTSLSLNSLNNDHFYFVEFDWDSEIIGRSTIKRNSNPFWSESFKFTEIASFKTPLVLNVYQIKKLVNPSNSKSSSSSNGNHNPFSTTSASPSQITLIGQIHLDFKTLEKNSQLQLWLPIYSNLSSPIDNDSTPTDELYDPRDHLASQKVEIMGEINLAVTVYEQVVLAEAEYTKMVHLLNNDDNIDLPLNLANMATGELDRLSELLIRIYEANNRLFLKLSQLAAIEINGDLSTASILFRANTLLTKMLEAYMRIVGRSFLESSVGPVIRRICMAKIELEIDPSKLKNSLSSHTKEKLINENGKELKKLANEIWQSMYINRSRCPSPLRKIFAKIQRLVGDAYDDQDMRLTSISAFVFLRFFVPAILNPRLFNVIQFQPDSKSQRTLTLVAKTLQGLGNLTLFGIKEPWMSVMNEFITTQLDSFRDYISYIASESDSSKPEWTSKEYEGYGLPYALRASLPPASRDGIPALPHLLDPVRDYSLLASLSSVLPPKTSSKLVDQIVAAAATTTRPRRNTETSEQQPPPPPPPRLSVENTLTMEFFKICLDLNAKSDRRCLKIIQSEARDPTNHHHNKAINSRKWLFKHGSSQLQGTASSLTHARWKRSYTITAASEPVVAAELAHRGAFGGGSPVMGGGIGAGRSSPLGFFGVGGAGGSPELGLGLHKTASLVTRSSATRSFFPSPTLRDKHDTFPHHSIQPAILLPSDAPGLPNPSTSPSTPTSRSNICPPPSSSPL</sequence>
<accession>A0A0L6UEU6</accession>
<dbReference type="InterPro" id="IPR035892">
    <property type="entry name" value="C2_domain_sf"/>
</dbReference>
<keyword evidence="5" id="KW-1185">Reference proteome</keyword>
<proteinExistence type="predicted"/>
<gene>
    <name evidence="4" type="ORF">VP01_668g3</name>
</gene>
<feature type="compositionally biased region" description="Polar residues" evidence="2">
    <location>
        <begin position="599"/>
        <end position="609"/>
    </location>
</feature>
<dbReference type="SUPFAM" id="SSF48350">
    <property type="entry name" value="GTPase activation domain, GAP"/>
    <property type="match status" value="1"/>
</dbReference>
<dbReference type="Pfam" id="PF00168">
    <property type="entry name" value="C2"/>
    <property type="match status" value="1"/>
</dbReference>
<comment type="caution">
    <text evidence="4">The sequence shown here is derived from an EMBL/GenBank/DDBJ whole genome shotgun (WGS) entry which is preliminary data.</text>
</comment>
<feature type="compositionally biased region" description="Low complexity" evidence="2">
    <location>
        <begin position="1354"/>
        <end position="1363"/>
    </location>
</feature>
<reference evidence="4 5" key="1">
    <citation type="submission" date="2015-08" db="EMBL/GenBank/DDBJ databases">
        <title>Next Generation Sequencing and Analysis of the Genome of Puccinia sorghi L Schw, the Causal Agent of Maize Common Rust.</title>
        <authorList>
            <person name="Rochi L."/>
            <person name="Burguener G."/>
            <person name="Darino M."/>
            <person name="Turjanski A."/>
            <person name="Kreff E."/>
            <person name="Dieguez M.J."/>
            <person name="Sacco F."/>
        </authorList>
    </citation>
    <scope>NUCLEOTIDE SEQUENCE [LARGE SCALE GENOMIC DNA]</scope>
    <source>
        <strain evidence="4 5">RO10H11247</strain>
    </source>
</reference>
<dbReference type="InterPro" id="IPR000008">
    <property type="entry name" value="C2_dom"/>
</dbReference>
<dbReference type="EMBL" id="LAVV01012039">
    <property type="protein sequence ID" value="KNZ47093.1"/>
    <property type="molecule type" value="Genomic_DNA"/>
</dbReference>
<keyword evidence="1" id="KW-0343">GTPase activation</keyword>
<dbReference type="GO" id="GO:0005096">
    <property type="term" value="F:GTPase activator activity"/>
    <property type="evidence" value="ECO:0007669"/>
    <property type="project" value="UniProtKB-KW"/>
</dbReference>
<feature type="compositionally biased region" description="Low complexity" evidence="2">
    <location>
        <begin position="40"/>
        <end position="60"/>
    </location>
</feature>
<evidence type="ECO:0000256" key="2">
    <source>
        <dbReference type="SAM" id="MobiDB-lite"/>
    </source>
</evidence>
<feature type="region of interest" description="Disordered" evidence="2">
    <location>
        <begin position="708"/>
        <end position="730"/>
    </location>
</feature>
<feature type="compositionally biased region" description="Polar residues" evidence="2">
    <location>
        <begin position="1"/>
        <end position="18"/>
    </location>
</feature>
<dbReference type="InterPro" id="IPR039360">
    <property type="entry name" value="Ras_GTPase"/>
</dbReference>
<name>A0A0L6UEU6_9BASI</name>
<feature type="region of interest" description="Disordered" evidence="2">
    <location>
        <begin position="377"/>
        <end position="428"/>
    </location>
</feature>
<feature type="region of interest" description="Disordered" evidence="2">
    <location>
        <begin position="1341"/>
        <end position="1376"/>
    </location>
</feature>
<feature type="non-terminal residue" evidence="4">
    <location>
        <position position="1"/>
    </location>
</feature>
<dbReference type="OrthoDB" id="775356at2759"/>
<feature type="region of interest" description="Disordered" evidence="2">
    <location>
        <begin position="1148"/>
        <end position="1174"/>
    </location>
</feature>
<dbReference type="PROSITE" id="PS50018">
    <property type="entry name" value="RAS_GTPASE_ACTIV_2"/>
    <property type="match status" value="1"/>
</dbReference>
<feature type="compositionally biased region" description="Low complexity" evidence="2">
    <location>
        <begin position="124"/>
        <end position="138"/>
    </location>
</feature>
<feature type="compositionally biased region" description="Low complexity" evidence="2">
    <location>
        <begin position="708"/>
        <end position="725"/>
    </location>
</feature>
<dbReference type="SUPFAM" id="SSF49562">
    <property type="entry name" value="C2 domain (Calcium/lipid-binding domain, CaLB)"/>
    <property type="match status" value="1"/>
</dbReference>
<organism evidence="4 5">
    <name type="scientific">Puccinia sorghi</name>
    <dbReference type="NCBI Taxonomy" id="27349"/>
    <lineage>
        <taxon>Eukaryota</taxon>
        <taxon>Fungi</taxon>
        <taxon>Dikarya</taxon>
        <taxon>Basidiomycota</taxon>
        <taxon>Pucciniomycotina</taxon>
        <taxon>Pucciniomycetes</taxon>
        <taxon>Pucciniales</taxon>
        <taxon>Pucciniaceae</taxon>
        <taxon>Puccinia</taxon>
    </lineage>
</organism>
<feature type="region of interest" description="Disordered" evidence="2">
    <location>
        <begin position="591"/>
        <end position="641"/>
    </location>
</feature>
<evidence type="ECO:0000259" key="3">
    <source>
        <dbReference type="PROSITE" id="PS50018"/>
    </source>
</evidence>
<evidence type="ECO:0000256" key="1">
    <source>
        <dbReference type="ARBA" id="ARBA00022468"/>
    </source>
</evidence>
<dbReference type="InterPro" id="IPR008936">
    <property type="entry name" value="Rho_GTPase_activation_prot"/>
</dbReference>
<protein>
    <recommendedName>
        <fullName evidence="3">Ras-GAP domain-containing protein</fullName>
    </recommendedName>
</protein>
<dbReference type="SMART" id="SM00323">
    <property type="entry name" value="RasGAP"/>
    <property type="match status" value="1"/>
</dbReference>
<evidence type="ECO:0000313" key="4">
    <source>
        <dbReference type="EMBL" id="KNZ47093.1"/>
    </source>
</evidence>
<dbReference type="Pfam" id="PF00616">
    <property type="entry name" value="RasGAP"/>
    <property type="match status" value="1"/>
</dbReference>
<dbReference type="Proteomes" id="UP000037035">
    <property type="component" value="Unassembled WGS sequence"/>
</dbReference>
<dbReference type="Gene3D" id="1.10.506.10">
    <property type="entry name" value="GTPase Activation - p120gap, domain 1"/>
    <property type="match status" value="2"/>
</dbReference>
<dbReference type="InterPro" id="IPR001936">
    <property type="entry name" value="RasGAP_dom"/>
</dbReference>
<feature type="domain" description="Ras-GAP" evidence="3">
    <location>
        <begin position="838"/>
        <end position="1039"/>
    </location>
</feature>
<dbReference type="CDD" id="cd05137">
    <property type="entry name" value="RasGAP_CLA2_BUD2"/>
    <property type="match status" value="1"/>
</dbReference>
<dbReference type="STRING" id="27349.A0A0L6UEU6"/>
<feature type="region of interest" description="Disordered" evidence="2">
    <location>
        <begin position="1"/>
        <end position="60"/>
    </location>
</feature>
<feature type="region of interest" description="Disordered" evidence="2">
    <location>
        <begin position="515"/>
        <end position="579"/>
    </location>
</feature>
<feature type="region of interest" description="Disordered" evidence="2">
    <location>
        <begin position="478"/>
        <end position="497"/>
    </location>
</feature>
<dbReference type="PANTHER" id="PTHR10194:SF60">
    <property type="entry name" value="RAS GTPASE-ACTIVATING PROTEIN RASKOL"/>
    <property type="match status" value="1"/>
</dbReference>
<evidence type="ECO:0000313" key="5">
    <source>
        <dbReference type="Proteomes" id="UP000037035"/>
    </source>
</evidence>
<feature type="compositionally biased region" description="Low complexity" evidence="2">
    <location>
        <begin position="553"/>
        <end position="574"/>
    </location>
</feature>
<dbReference type="VEuPathDB" id="FungiDB:VP01_668g3"/>